<evidence type="ECO:0000259" key="2">
    <source>
        <dbReference type="PROSITE" id="PS51084"/>
    </source>
</evidence>
<dbReference type="GO" id="GO:0003824">
    <property type="term" value="F:catalytic activity"/>
    <property type="evidence" value="ECO:0007669"/>
    <property type="project" value="InterPro"/>
</dbReference>
<dbReference type="Pfam" id="PF01230">
    <property type="entry name" value="HIT"/>
    <property type="match status" value="1"/>
</dbReference>
<evidence type="ECO:0000256" key="1">
    <source>
        <dbReference type="ARBA" id="ARBA00022741"/>
    </source>
</evidence>
<evidence type="ECO:0000313" key="3">
    <source>
        <dbReference type="EMBL" id="CAB4577845.1"/>
    </source>
</evidence>
<proteinExistence type="predicted"/>
<dbReference type="InterPro" id="IPR039383">
    <property type="entry name" value="FHIT"/>
</dbReference>
<name>A0A6J6KIF1_9ZZZZ</name>
<dbReference type="EMBL" id="CAEZTM010000061">
    <property type="protein sequence ID" value="CAB4577845.1"/>
    <property type="molecule type" value="Genomic_DNA"/>
</dbReference>
<gene>
    <name evidence="3" type="ORF">UFOPK1684_01168</name>
    <name evidence="4" type="ORF">UFOPK2158_01113</name>
</gene>
<keyword evidence="1" id="KW-0547">Nucleotide-binding</keyword>
<accession>A0A6J6KIF1</accession>
<dbReference type="InterPro" id="IPR052908">
    <property type="entry name" value="AP-4-A_phosphorylase"/>
</dbReference>
<dbReference type="AlphaFoldDB" id="A0A6J6KIF1"/>
<feature type="domain" description="HIT" evidence="2">
    <location>
        <begin position="48"/>
        <end position="157"/>
    </location>
</feature>
<evidence type="ECO:0000313" key="4">
    <source>
        <dbReference type="EMBL" id="CAB4649607.1"/>
    </source>
</evidence>
<dbReference type="Gene3D" id="3.30.428.10">
    <property type="entry name" value="HIT-like"/>
    <property type="match status" value="1"/>
</dbReference>
<dbReference type="PANTHER" id="PTHR42997">
    <property type="entry name" value="HIT FAMILY HYDROLASE"/>
    <property type="match status" value="1"/>
</dbReference>
<organism evidence="4">
    <name type="scientific">freshwater metagenome</name>
    <dbReference type="NCBI Taxonomy" id="449393"/>
    <lineage>
        <taxon>unclassified sequences</taxon>
        <taxon>metagenomes</taxon>
        <taxon>ecological metagenomes</taxon>
    </lineage>
</organism>
<dbReference type="CDD" id="cd01275">
    <property type="entry name" value="FHIT"/>
    <property type="match status" value="1"/>
</dbReference>
<dbReference type="EMBL" id="CAEZVY010000128">
    <property type="protein sequence ID" value="CAB4649607.1"/>
    <property type="molecule type" value="Genomic_DNA"/>
</dbReference>
<dbReference type="PROSITE" id="PS51084">
    <property type="entry name" value="HIT_2"/>
    <property type="match status" value="1"/>
</dbReference>
<dbReference type="InterPro" id="IPR011146">
    <property type="entry name" value="HIT-like"/>
</dbReference>
<dbReference type="GO" id="GO:0000166">
    <property type="term" value="F:nucleotide binding"/>
    <property type="evidence" value="ECO:0007669"/>
    <property type="project" value="UniProtKB-KW"/>
</dbReference>
<sequence length="188" mass="20438">MASSADEGFQTLDAATLPGVPDAFQRLWTPHRIAYIQGETALMNGGCVFCIAPDMNEDESLVVARGSLVYAVLNLYPYNAGHLLICPFRHVANYDEITPEEIAEMGEFVQIAMKTLRAVSGAHGFNLGVNQGSVAGAGIEAHLHQHVVPRWSQDSNFFPIVARTKAMPQLLGDMRRILRDSWPTGSGG</sequence>
<dbReference type="SUPFAM" id="SSF54197">
    <property type="entry name" value="HIT-like"/>
    <property type="match status" value="1"/>
</dbReference>
<dbReference type="PANTHER" id="PTHR42997:SF1">
    <property type="entry name" value="AP-4-A PHOSPHORYLASE"/>
    <property type="match status" value="1"/>
</dbReference>
<reference evidence="4" key="1">
    <citation type="submission" date="2020-05" db="EMBL/GenBank/DDBJ databases">
        <authorList>
            <person name="Chiriac C."/>
            <person name="Salcher M."/>
            <person name="Ghai R."/>
            <person name="Kavagutti S V."/>
        </authorList>
    </citation>
    <scope>NUCLEOTIDE SEQUENCE</scope>
</reference>
<protein>
    <submittedName>
        <fullName evidence="4">Unannotated protein</fullName>
    </submittedName>
</protein>
<dbReference type="InterPro" id="IPR036265">
    <property type="entry name" value="HIT-like_sf"/>
</dbReference>